<reference evidence="1" key="1">
    <citation type="submission" date="2014-05" db="EMBL/GenBank/DDBJ databases">
        <authorList>
            <person name="Chronopoulou M."/>
        </authorList>
    </citation>
    <scope>NUCLEOTIDE SEQUENCE</scope>
    <source>
        <tissue evidence="1">Whole organism</tissue>
    </source>
</reference>
<dbReference type="AlphaFoldDB" id="A0A0K2TRQ4"/>
<dbReference type="EMBL" id="HACA01011347">
    <property type="protein sequence ID" value="CDW28708.1"/>
    <property type="molecule type" value="Transcribed_RNA"/>
</dbReference>
<name>A0A0K2TRQ4_LEPSM</name>
<evidence type="ECO:0000313" key="1">
    <source>
        <dbReference type="EMBL" id="CDW28708.1"/>
    </source>
</evidence>
<sequence>NIIHLLFIHCIGDTHTSYKRRILICLFYRDFALRLHRVYEDY</sequence>
<organism evidence="1">
    <name type="scientific">Lepeophtheirus salmonis</name>
    <name type="common">Salmon louse</name>
    <name type="synonym">Caligus salmonis</name>
    <dbReference type="NCBI Taxonomy" id="72036"/>
    <lineage>
        <taxon>Eukaryota</taxon>
        <taxon>Metazoa</taxon>
        <taxon>Ecdysozoa</taxon>
        <taxon>Arthropoda</taxon>
        <taxon>Crustacea</taxon>
        <taxon>Multicrustacea</taxon>
        <taxon>Hexanauplia</taxon>
        <taxon>Copepoda</taxon>
        <taxon>Siphonostomatoida</taxon>
        <taxon>Caligidae</taxon>
        <taxon>Lepeophtheirus</taxon>
    </lineage>
</organism>
<protein>
    <submittedName>
        <fullName evidence="1">Uncharacterized protein</fullName>
    </submittedName>
</protein>
<feature type="non-terminal residue" evidence="1">
    <location>
        <position position="1"/>
    </location>
</feature>
<proteinExistence type="predicted"/>
<accession>A0A0K2TRQ4</accession>